<dbReference type="AlphaFoldDB" id="A0AA39X1K6"/>
<gene>
    <name evidence="2" type="ORF">B0T17DRAFT_508166</name>
</gene>
<reference evidence="2" key="1">
    <citation type="submission" date="2023-06" db="EMBL/GenBank/DDBJ databases">
        <title>Genome-scale phylogeny and comparative genomics of the fungal order Sordariales.</title>
        <authorList>
            <consortium name="Lawrence Berkeley National Laboratory"/>
            <person name="Hensen N."/>
            <person name="Bonometti L."/>
            <person name="Westerberg I."/>
            <person name="Brannstrom I.O."/>
            <person name="Guillou S."/>
            <person name="Cros-Aarteil S."/>
            <person name="Calhoun S."/>
            <person name="Haridas S."/>
            <person name="Kuo A."/>
            <person name="Mondo S."/>
            <person name="Pangilinan J."/>
            <person name="Riley R."/>
            <person name="LaButti K."/>
            <person name="Andreopoulos B."/>
            <person name="Lipzen A."/>
            <person name="Chen C."/>
            <person name="Yanf M."/>
            <person name="Daum C."/>
            <person name="Ng V."/>
            <person name="Clum A."/>
            <person name="Steindorff A."/>
            <person name="Ohm R."/>
            <person name="Martin F."/>
            <person name="Silar P."/>
            <person name="Natvig D."/>
            <person name="Lalanne C."/>
            <person name="Gautier V."/>
            <person name="Ament-velasquez S.L."/>
            <person name="Kruys A."/>
            <person name="Hutchinson M.I."/>
            <person name="Powell A.J."/>
            <person name="Barry K."/>
            <person name="Miller A.N."/>
            <person name="Grigoriev I.V."/>
            <person name="Debuchy R."/>
            <person name="Gladieux P."/>
            <person name="Thoren M.H."/>
            <person name="Johannesson H."/>
        </authorList>
    </citation>
    <scope>NUCLEOTIDE SEQUENCE</scope>
    <source>
        <strain evidence="2">SMH3391-2</strain>
    </source>
</reference>
<evidence type="ECO:0000313" key="2">
    <source>
        <dbReference type="EMBL" id="KAK0625155.1"/>
    </source>
</evidence>
<evidence type="ECO:0000313" key="3">
    <source>
        <dbReference type="Proteomes" id="UP001174934"/>
    </source>
</evidence>
<proteinExistence type="predicted"/>
<organism evidence="2 3">
    <name type="scientific">Bombardia bombarda</name>
    <dbReference type="NCBI Taxonomy" id="252184"/>
    <lineage>
        <taxon>Eukaryota</taxon>
        <taxon>Fungi</taxon>
        <taxon>Dikarya</taxon>
        <taxon>Ascomycota</taxon>
        <taxon>Pezizomycotina</taxon>
        <taxon>Sordariomycetes</taxon>
        <taxon>Sordariomycetidae</taxon>
        <taxon>Sordariales</taxon>
        <taxon>Lasiosphaeriaceae</taxon>
        <taxon>Bombardia</taxon>
    </lineage>
</organism>
<feature type="signal peptide" evidence="1">
    <location>
        <begin position="1"/>
        <end position="19"/>
    </location>
</feature>
<dbReference type="Proteomes" id="UP001174934">
    <property type="component" value="Unassembled WGS sequence"/>
</dbReference>
<dbReference type="EMBL" id="JAULSR010000003">
    <property type="protein sequence ID" value="KAK0625155.1"/>
    <property type="molecule type" value="Genomic_DNA"/>
</dbReference>
<protein>
    <submittedName>
        <fullName evidence="2">Uncharacterized protein</fullName>
    </submittedName>
</protein>
<sequence length="169" mass="16788">MHFQAPVLLAASLASLATAEVHHTITPVAELAARQTSGAEDSGDCDASITEFASCAGEGLSTDLCLGTASTLSLDTACGCSQATSLYNCYQSYCTKGTDYSVYYAAVSVCSTEGYGNGAAPTGTAAAAGGAATTSKSAGTAVRPSSSGELAIWGIWASLSLGAFVAMLV</sequence>
<comment type="caution">
    <text evidence="2">The sequence shown here is derived from an EMBL/GenBank/DDBJ whole genome shotgun (WGS) entry which is preliminary data.</text>
</comment>
<feature type="chain" id="PRO_5041337246" evidence="1">
    <location>
        <begin position="20"/>
        <end position="169"/>
    </location>
</feature>
<keyword evidence="1" id="KW-0732">Signal</keyword>
<evidence type="ECO:0000256" key="1">
    <source>
        <dbReference type="SAM" id="SignalP"/>
    </source>
</evidence>
<accession>A0AA39X1K6</accession>
<keyword evidence="3" id="KW-1185">Reference proteome</keyword>
<name>A0AA39X1K6_9PEZI</name>